<evidence type="ECO:0000313" key="2">
    <source>
        <dbReference type="Proteomes" id="UP000516370"/>
    </source>
</evidence>
<protein>
    <submittedName>
        <fullName evidence="1">Uncharacterized protein</fullName>
    </submittedName>
</protein>
<evidence type="ECO:0000313" key="1">
    <source>
        <dbReference type="EMBL" id="QNT06159.1"/>
    </source>
</evidence>
<dbReference type="EMBL" id="CP061081">
    <property type="protein sequence ID" value="QNT06159.1"/>
    <property type="molecule type" value="Genomic_DNA"/>
</dbReference>
<organism evidence="1 2">
    <name type="scientific">Marinomonas arctica</name>
    <dbReference type="NCBI Taxonomy" id="383750"/>
    <lineage>
        <taxon>Bacteria</taxon>
        <taxon>Pseudomonadati</taxon>
        <taxon>Pseudomonadota</taxon>
        <taxon>Gammaproteobacteria</taxon>
        <taxon>Oceanospirillales</taxon>
        <taxon>Oceanospirillaceae</taxon>
        <taxon>Marinomonas</taxon>
    </lineage>
</organism>
<name>A0A7H1J6P3_9GAMM</name>
<sequence length="54" mass="6012">MLKSGIVLKIGSVVIAMWPSVKEEIVTSSNNNARQWTAKTGRKKFAKTLDTEFT</sequence>
<reference evidence="1 2" key="1">
    <citation type="submission" date="2020-09" db="EMBL/GenBank/DDBJ databases">
        <title>Complete genome sequence of an Arctic sea ice bacterium Marinomonas arctica BSI20414.</title>
        <authorList>
            <person name="Liao L."/>
            <person name="Chen B."/>
        </authorList>
    </citation>
    <scope>NUCLEOTIDE SEQUENCE [LARGE SCALE GENOMIC DNA]</scope>
    <source>
        <strain evidence="1 2">BSI20414</strain>
    </source>
</reference>
<accession>A0A7H1J6P3</accession>
<dbReference type="RefSeq" id="WP_162623471.1">
    <property type="nucleotide sequence ID" value="NZ_BMLJ01000002.1"/>
</dbReference>
<dbReference type="AlphaFoldDB" id="A0A7H1J6P3"/>
<keyword evidence="2" id="KW-1185">Reference proteome</keyword>
<proteinExistence type="predicted"/>
<dbReference type="KEGG" id="mard:IBG28_00400"/>
<dbReference type="Proteomes" id="UP000516370">
    <property type="component" value="Chromosome"/>
</dbReference>
<gene>
    <name evidence="1" type="ORF">IBG28_00400</name>
</gene>